<dbReference type="EMBL" id="JACDXJ010000001">
    <property type="protein sequence ID" value="MBA1154949.1"/>
    <property type="molecule type" value="Genomic_DNA"/>
</dbReference>
<dbReference type="AlphaFoldDB" id="A0A838BIM5"/>
<sequence>MGSLLGEVIYEAEPLQGQSSTSLFQWRVKKGLDDASYFVSLKMLPDGSAGPEGAPKNYISFDLETAEQVRGSLEVCIAECRRLKALEGD</sequence>
<comment type="caution">
    <text evidence="1">The sequence shown here is derived from an EMBL/GenBank/DDBJ whole genome shotgun (WGS) entry which is preliminary data.</text>
</comment>
<reference evidence="1 2" key="1">
    <citation type="submission" date="2020-07" db="EMBL/GenBank/DDBJ databases">
        <title>Draft genome and description of Microvirga mediterraneensis Marseille-Q2068 sp. nov.</title>
        <authorList>
            <person name="Boxberger M."/>
        </authorList>
    </citation>
    <scope>NUCLEOTIDE SEQUENCE [LARGE SCALE GENOMIC DNA]</scope>
    <source>
        <strain evidence="1 2">Marseille-Q2068</strain>
    </source>
</reference>
<dbReference type="Proteomes" id="UP000572984">
    <property type="component" value="Unassembled WGS sequence"/>
</dbReference>
<organism evidence="1 2">
    <name type="scientific">Microvirga mediterraneensis</name>
    <dbReference type="NCBI Taxonomy" id="2754695"/>
    <lineage>
        <taxon>Bacteria</taxon>
        <taxon>Pseudomonadati</taxon>
        <taxon>Pseudomonadota</taxon>
        <taxon>Alphaproteobacteria</taxon>
        <taxon>Hyphomicrobiales</taxon>
        <taxon>Methylobacteriaceae</taxon>
        <taxon>Microvirga</taxon>
    </lineage>
</organism>
<accession>A0A838BIM5</accession>
<keyword evidence="2" id="KW-1185">Reference proteome</keyword>
<evidence type="ECO:0000313" key="2">
    <source>
        <dbReference type="Proteomes" id="UP000572984"/>
    </source>
</evidence>
<dbReference type="RefSeq" id="WP_181050630.1">
    <property type="nucleotide sequence ID" value="NZ_JACDXJ010000001.1"/>
</dbReference>
<protein>
    <submittedName>
        <fullName evidence="1">Uncharacterized protein</fullName>
    </submittedName>
</protein>
<gene>
    <name evidence="1" type="ORF">H0S73_02255</name>
</gene>
<name>A0A838BIM5_9HYPH</name>
<evidence type="ECO:0000313" key="1">
    <source>
        <dbReference type="EMBL" id="MBA1154949.1"/>
    </source>
</evidence>
<proteinExistence type="predicted"/>